<sequence length="192" mass="21043">MSGILYLHGFRSAPQSFKARLLGEAMAARGQAEAFHCPALSFEPRQALAQARAIVEANAQAGEPPLTLVGSSLGGFYATWLAEHYGLRAVLVNPAVVAPLSLEAYLGPQTNLYTGEVFDFTRDHVAQLEAMTVDQVTPAHYFLLLATGDEVLDYRHALARYGDCRRVVLEGDEHGFKRFAEFIPQIFEFAGL</sequence>
<dbReference type="AlphaFoldDB" id="A0A975SKE0"/>
<dbReference type="RefSeq" id="WP_216129941.1">
    <property type="nucleotide sequence ID" value="NZ_CP064782.1"/>
</dbReference>
<name>A0A975SKE0_9RHOO</name>
<dbReference type="PANTHER" id="PTHR35602">
    <property type="entry name" value="ESTERASE YQIA-RELATED"/>
    <property type="match status" value="1"/>
</dbReference>
<organism evidence="1 2">
    <name type="scientific">Azospira inquinata</name>
    <dbReference type="NCBI Taxonomy" id="2785627"/>
    <lineage>
        <taxon>Bacteria</taxon>
        <taxon>Pseudomonadati</taxon>
        <taxon>Pseudomonadota</taxon>
        <taxon>Betaproteobacteria</taxon>
        <taxon>Rhodocyclales</taxon>
        <taxon>Rhodocyclaceae</taxon>
        <taxon>Azospira</taxon>
    </lineage>
</organism>
<dbReference type="PANTHER" id="PTHR35602:SF3">
    <property type="entry name" value="ESTERASE YQIA"/>
    <property type="match status" value="1"/>
</dbReference>
<evidence type="ECO:0000313" key="2">
    <source>
        <dbReference type="Proteomes" id="UP000683428"/>
    </source>
</evidence>
<dbReference type="InterPro" id="IPR008886">
    <property type="entry name" value="UPF0227/Esterase_YqiA"/>
</dbReference>
<proteinExistence type="predicted"/>
<gene>
    <name evidence="1" type="ORF">Azoinq_08740</name>
</gene>
<evidence type="ECO:0000313" key="1">
    <source>
        <dbReference type="EMBL" id="QWT47961.1"/>
    </source>
</evidence>
<dbReference type="Pfam" id="PF05728">
    <property type="entry name" value="UPF0227"/>
    <property type="match status" value="1"/>
</dbReference>
<accession>A0A975SKE0</accession>
<dbReference type="EMBL" id="CP064782">
    <property type="protein sequence ID" value="QWT47961.1"/>
    <property type="molecule type" value="Genomic_DNA"/>
</dbReference>
<keyword evidence="2" id="KW-1185">Reference proteome</keyword>
<dbReference type="KEGG" id="aiq:Azoinq_08740"/>
<reference evidence="1" key="1">
    <citation type="submission" date="2020-11" db="EMBL/GenBank/DDBJ databases">
        <title>Azospira inquinata sp. nov.</title>
        <authorList>
            <person name="Moe W.M."/>
            <person name="Mikes M.C."/>
        </authorList>
    </citation>
    <scope>NUCLEOTIDE SEQUENCE</scope>
    <source>
        <strain evidence="1">Azo-3</strain>
    </source>
</reference>
<protein>
    <submittedName>
        <fullName evidence="1">Esterase</fullName>
    </submittedName>
</protein>
<dbReference type="Proteomes" id="UP000683428">
    <property type="component" value="Chromosome"/>
</dbReference>